<proteinExistence type="predicted"/>
<protein>
    <submittedName>
        <fullName evidence="2">Uncharacterized protein</fullName>
    </submittedName>
</protein>
<name>A0A0L6UFB9_9BASI</name>
<evidence type="ECO:0000313" key="2">
    <source>
        <dbReference type="EMBL" id="KNZ46465.1"/>
    </source>
</evidence>
<keyword evidence="3" id="KW-1185">Reference proteome</keyword>
<evidence type="ECO:0000256" key="1">
    <source>
        <dbReference type="SAM" id="MobiDB-lite"/>
    </source>
</evidence>
<dbReference type="Proteomes" id="UP000037035">
    <property type="component" value="Unassembled WGS sequence"/>
</dbReference>
<feature type="region of interest" description="Disordered" evidence="1">
    <location>
        <begin position="77"/>
        <end position="97"/>
    </location>
</feature>
<dbReference type="AlphaFoldDB" id="A0A0L6UFB9"/>
<dbReference type="EMBL" id="LAVV01012650">
    <property type="protein sequence ID" value="KNZ46465.1"/>
    <property type="molecule type" value="Genomic_DNA"/>
</dbReference>
<reference evidence="2 3" key="1">
    <citation type="submission" date="2015-08" db="EMBL/GenBank/DDBJ databases">
        <title>Next Generation Sequencing and Analysis of the Genome of Puccinia sorghi L Schw, the Causal Agent of Maize Common Rust.</title>
        <authorList>
            <person name="Rochi L."/>
            <person name="Burguener G."/>
            <person name="Darino M."/>
            <person name="Turjanski A."/>
            <person name="Kreff E."/>
            <person name="Dieguez M.J."/>
            <person name="Sacco F."/>
        </authorList>
    </citation>
    <scope>NUCLEOTIDE SEQUENCE [LARGE SCALE GENOMIC DNA]</scope>
    <source>
        <strain evidence="2 3">RO10H11247</strain>
    </source>
</reference>
<dbReference type="OrthoDB" id="2517153at2759"/>
<sequence length="187" mass="21188">MLTNSILSATPIPTMKLKICNCPEWVKKKKKLENGKTISGCWVHPSTCAKHWSWYNLPLNSINDLSLALLATSPVSRRPEQSHLPGHSTNTSEENGSQLELDVGKNHECITIILLFIAWLGLVCGVSQQNCQITRDWISFIVEIFQKVPQQPNSSLSTYKYIQTITKRLFLNPELERSICFPKCFSL</sequence>
<evidence type="ECO:0000313" key="3">
    <source>
        <dbReference type="Proteomes" id="UP000037035"/>
    </source>
</evidence>
<organism evidence="2 3">
    <name type="scientific">Puccinia sorghi</name>
    <dbReference type="NCBI Taxonomy" id="27349"/>
    <lineage>
        <taxon>Eukaryota</taxon>
        <taxon>Fungi</taxon>
        <taxon>Dikarya</taxon>
        <taxon>Basidiomycota</taxon>
        <taxon>Pucciniomycotina</taxon>
        <taxon>Pucciniomycetes</taxon>
        <taxon>Pucciniales</taxon>
        <taxon>Pucciniaceae</taxon>
        <taxon>Puccinia</taxon>
    </lineage>
</organism>
<feature type="compositionally biased region" description="Polar residues" evidence="1">
    <location>
        <begin position="87"/>
        <end position="97"/>
    </location>
</feature>
<comment type="caution">
    <text evidence="2">The sequence shown here is derived from an EMBL/GenBank/DDBJ whole genome shotgun (WGS) entry which is preliminary data.</text>
</comment>
<accession>A0A0L6UFB9</accession>
<dbReference type="VEuPathDB" id="FungiDB:VP01_723g4"/>
<gene>
    <name evidence="2" type="ORF">VP01_723g4</name>
</gene>